<dbReference type="EMBL" id="BGZK01000998">
    <property type="protein sequence ID" value="GBP67991.1"/>
    <property type="molecule type" value="Genomic_DNA"/>
</dbReference>
<protein>
    <recommendedName>
        <fullName evidence="4">Reverse transcriptase domain-containing protein</fullName>
    </recommendedName>
</protein>
<name>A0A4C1XVN4_EUMVA</name>
<dbReference type="OrthoDB" id="10065625at2759"/>
<proteinExistence type="predicted"/>
<dbReference type="Proteomes" id="UP000299102">
    <property type="component" value="Unassembled WGS sequence"/>
</dbReference>
<keyword evidence="3" id="KW-1185">Reference proteome</keyword>
<sequence length="187" mass="21342">MKGKSTYPSNYRPIATISLFSKITVSIINRLTLGRLQKQPLINDRQYGFRSGRSVGDFLTLLTLRWAEATEGAAQWYVPKKNLKPGLSIVRFKLLSYERVRTTSIEYTLDRAIKRKSSREWAPEIPRSELKLGFKIGIKNATWNNTVITSDDGTESKTRTRIMNRSGVESRIKSGITGETGREQQER</sequence>
<evidence type="ECO:0008006" key="4">
    <source>
        <dbReference type="Google" id="ProtNLM"/>
    </source>
</evidence>
<evidence type="ECO:0000256" key="1">
    <source>
        <dbReference type="SAM" id="MobiDB-lite"/>
    </source>
</evidence>
<comment type="caution">
    <text evidence="2">The sequence shown here is derived from an EMBL/GenBank/DDBJ whole genome shotgun (WGS) entry which is preliminary data.</text>
</comment>
<organism evidence="2 3">
    <name type="scientific">Eumeta variegata</name>
    <name type="common">Bagworm moth</name>
    <name type="synonym">Eumeta japonica</name>
    <dbReference type="NCBI Taxonomy" id="151549"/>
    <lineage>
        <taxon>Eukaryota</taxon>
        <taxon>Metazoa</taxon>
        <taxon>Ecdysozoa</taxon>
        <taxon>Arthropoda</taxon>
        <taxon>Hexapoda</taxon>
        <taxon>Insecta</taxon>
        <taxon>Pterygota</taxon>
        <taxon>Neoptera</taxon>
        <taxon>Endopterygota</taxon>
        <taxon>Lepidoptera</taxon>
        <taxon>Glossata</taxon>
        <taxon>Ditrysia</taxon>
        <taxon>Tineoidea</taxon>
        <taxon>Psychidae</taxon>
        <taxon>Oiketicinae</taxon>
        <taxon>Eumeta</taxon>
    </lineage>
</organism>
<reference evidence="2 3" key="1">
    <citation type="journal article" date="2019" name="Commun. Biol.">
        <title>The bagworm genome reveals a unique fibroin gene that provides high tensile strength.</title>
        <authorList>
            <person name="Kono N."/>
            <person name="Nakamura H."/>
            <person name="Ohtoshi R."/>
            <person name="Tomita M."/>
            <person name="Numata K."/>
            <person name="Arakawa K."/>
        </authorList>
    </citation>
    <scope>NUCLEOTIDE SEQUENCE [LARGE SCALE GENOMIC DNA]</scope>
</reference>
<evidence type="ECO:0000313" key="3">
    <source>
        <dbReference type="Proteomes" id="UP000299102"/>
    </source>
</evidence>
<accession>A0A4C1XVN4</accession>
<evidence type="ECO:0000313" key="2">
    <source>
        <dbReference type="EMBL" id="GBP67991.1"/>
    </source>
</evidence>
<feature type="region of interest" description="Disordered" evidence="1">
    <location>
        <begin position="167"/>
        <end position="187"/>
    </location>
</feature>
<gene>
    <name evidence="2" type="ORF">EVAR_57965_1</name>
</gene>
<dbReference type="AlphaFoldDB" id="A0A4C1XVN4"/>